<comment type="caution">
    <text evidence="1">The sequence shown here is derived from an EMBL/GenBank/DDBJ whole genome shotgun (WGS) entry which is preliminary data.</text>
</comment>
<accession>A0A545UG37</accession>
<reference evidence="1 2" key="1">
    <citation type="submission" date="2019-07" db="EMBL/GenBank/DDBJ databases">
        <title>Draft genome for Aliikangiella sp. M105.</title>
        <authorList>
            <person name="Wang G."/>
        </authorList>
    </citation>
    <scope>NUCLEOTIDE SEQUENCE [LARGE SCALE GENOMIC DNA]</scope>
    <source>
        <strain evidence="1 2">M105</strain>
    </source>
</reference>
<sequence>MKGLSVLTTPNKLVIFSEKAFLPSFAYMDVGKGREQDAEALWLWTKEGRMQAKRCETALNNKPKY</sequence>
<organism evidence="1 2">
    <name type="scientific">Aliikangiella coralliicola</name>
    <dbReference type="NCBI Taxonomy" id="2592383"/>
    <lineage>
        <taxon>Bacteria</taxon>
        <taxon>Pseudomonadati</taxon>
        <taxon>Pseudomonadota</taxon>
        <taxon>Gammaproteobacteria</taxon>
        <taxon>Oceanospirillales</taxon>
        <taxon>Pleioneaceae</taxon>
        <taxon>Aliikangiella</taxon>
    </lineage>
</organism>
<dbReference type="EMBL" id="VIKS01000004">
    <property type="protein sequence ID" value="TQV88363.1"/>
    <property type="molecule type" value="Genomic_DNA"/>
</dbReference>
<name>A0A545UG37_9GAMM</name>
<evidence type="ECO:0000313" key="1">
    <source>
        <dbReference type="EMBL" id="TQV88363.1"/>
    </source>
</evidence>
<proteinExistence type="predicted"/>
<protein>
    <submittedName>
        <fullName evidence="1">Uncharacterized protein</fullName>
    </submittedName>
</protein>
<dbReference type="AlphaFoldDB" id="A0A545UG37"/>
<gene>
    <name evidence="1" type="ORF">FLL46_07505</name>
</gene>
<dbReference type="RefSeq" id="WP_142892871.1">
    <property type="nucleotide sequence ID" value="NZ_ML660162.1"/>
</dbReference>
<keyword evidence="2" id="KW-1185">Reference proteome</keyword>
<evidence type="ECO:0000313" key="2">
    <source>
        <dbReference type="Proteomes" id="UP000315439"/>
    </source>
</evidence>
<dbReference type="Proteomes" id="UP000315439">
    <property type="component" value="Unassembled WGS sequence"/>
</dbReference>